<evidence type="ECO:0000313" key="1">
    <source>
        <dbReference type="EMBL" id="AGK61401.1"/>
    </source>
</evidence>
<dbReference type="EMBL" id="CP005290">
    <property type="protein sequence ID" value="AGK61401.1"/>
    <property type="molecule type" value="Genomic_DNA"/>
</dbReference>
<dbReference type="Proteomes" id="UP000013307">
    <property type="component" value="Chromosome"/>
</dbReference>
<dbReference type="KEGG" id="ast:Asulf_01414"/>
<sequence>MIGIAVSKNGVPIRLTEERWFHIVENHDELAGLSDEVLLAVEDPDFIVNGWTDEFLAVRKINDKYLVAV</sequence>
<dbReference type="RefSeq" id="WP_015590999.1">
    <property type="nucleotide sequence ID" value="NC_021169.1"/>
</dbReference>
<accession>N0BLI3</accession>
<proteinExistence type="predicted"/>
<organism evidence="1 2">
    <name type="scientific">Archaeoglobus sulfaticallidus PM70-1</name>
    <dbReference type="NCBI Taxonomy" id="387631"/>
    <lineage>
        <taxon>Archaea</taxon>
        <taxon>Methanobacteriati</taxon>
        <taxon>Methanobacteriota</taxon>
        <taxon>Archaeoglobi</taxon>
        <taxon>Archaeoglobales</taxon>
        <taxon>Archaeoglobaceae</taxon>
        <taxon>Archaeoglobus</taxon>
    </lineage>
</organism>
<keyword evidence="2" id="KW-1185">Reference proteome</keyword>
<name>N0BLI3_9EURY</name>
<reference evidence="1 2" key="1">
    <citation type="journal article" date="2013" name="Genome Announc.">
        <title>Complete Genome Sequence of the Thermophilic and Facultatively Chemolithoautotrophic Sulfate Reducer Archaeoglobus sulfaticallidus Strain PM70-1T.</title>
        <authorList>
            <person name="Stokke R."/>
            <person name="Hocking W.P."/>
            <person name="Steinsbu B.O."/>
            <person name="Steen I.H."/>
        </authorList>
    </citation>
    <scope>NUCLEOTIDE SEQUENCE [LARGE SCALE GENOMIC DNA]</scope>
    <source>
        <strain evidence="1">PM70-1</strain>
    </source>
</reference>
<dbReference type="STRING" id="387631.Asulf_01414"/>
<dbReference type="HOGENOM" id="CLU_2765825_0_0_2"/>
<protein>
    <submittedName>
        <fullName evidence="1">Uncharacterized protein</fullName>
    </submittedName>
</protein>
<gene>
    <name evidence="1" type="ORF">Asulf_01414</name>
</gene>
<dbReference type="GeneID" id="15393051"/>
<evidence type="ECO:0000313" key="2">
    <source>
        <dbReference type="Proteomes" id="UP000013307"/>
    </source>
</evidence>
<dbReference type="AlphaFoldDB" id="N0BLI3"/>
<dbReference type="OrthoDB" id="147222at2157"/>